<dbReference type="PANTHER" id="PTHR32089">
    <property type="entry name" value="METHYL-ACCEPTING CHEMOTAXIS PROTEIN MCPB"/>
    <property type="match status" value="1"/>
</dbReference>
<dbReference type="RefSeq" id="WP_131011993.1">
    <property type="nucleotide sequence ID" value="NZ_SIRE01000003.1"/>
</dbReference>
<dbReference type="SUPFAM" id="SSF58104">
    <property type="entry name" value="Methyl-accepting chemotaxis protein (MCP) signaling domain"/>
    <property type="match status" value="1"/>
</dbReference>
<keyword evidence="3" id="KW-0175">Coiled coil</keyword>
<dbReference type="PROSITE" id="PS50111">
    <property type="entry name" value="CHEMOTAXIS_TRANSDUC_2"/>
    <property type="match status" value="1"/>
</dbReference>
<dbReference type="SUPFAM" id="SSF46458">
    <property type="entry name" value="Globin-like"/>
    <property type="match status" value="1"/>
</dbReference>
<dbReference type="EMBL" id="SIRE01000003">
    <property type="protein sequence ID" value="TBL81282.1"/>
    <property type="molecule type" value="Genomic_DNA"/>
</dbReference>
<feature type="coiled-coil region" evidence="3">
    <location>
        <begin position="194"/>
        <end position="233"/>
    </location>
</feature>
<dbReference type="Pfam" id="PF11563">
    <property type="entry name" value="Protoglobin"/>
    <property type="match status" value="1"/>
</dbReference>
<evidence type="ECO:0000256" key="2">
    <source>
        <dbReference type="PROSITE-ProRule" id="PRU00284"/>
    </source>
</evidence>
<dbReference type="GO" id="GO:0019825">
    <property type="term" value="F:oxygen binding"/>
    <property type="evidence" value="ECO:0007669"/>
    <property type="project" value="InterPro"/>
</dbReference>
<dbReference type="OrthoDB" id="266313at2"/>
<dbReference type="Proteomes" id="UP000293142">
    <property type="component" value="Unassembled WGS sequence"/>
</dbReference>
<gene>
    <name evidence="5" type="ORF">EYB31_04125</name>
</gene>
<accession>A0A4V2J4W6</accession>
<comment type="caution">
    <text evidence="5">The sequence shown here is derived from an EMBL/GenBank/DDBJ whole genome shotgun (WGS) entry which is preliminary data.</text>
</comment>
<proteinExistence type="predicted"/>
<dbReference type="GO" id="GO:0020037">
    <property type="term" value="F:heme binding"/>
    <property type="evidence" value="ECO:0007669"/>
    <property type="project" value="InterPro"/>
</dbReference>
<evidence type="ECO:0000256" key="3">
    <source>
        <dbReference type="SAM" id="Coils"/>
    </source>
</evidence>
<feature type="domain" description="Methyl-accepting transducer" evidence="4">
    <location>
        <begin position="233"/>
        <end position="445"/>
    </location>
</feature>
<dbReference type="AlphaFoldDB" id="A0A4V2J4W6"/>
<sequence>MKGLLTINYSPLQKLAGKLNRKPASAATEGSWLEKAQSQSVTVSLKGHPEIASQMTMIRLAEPDLKLLKALQPLIRSHIEEITSSFYDTVLGIDQLGRIIHQNSSVDRLRLTLETHISEMFNGIIDNEFIGKRLKIAKVHQSIGLKPKWYLGAFQNLQDKLLEVVHKEISNPEESLIVSKAITKLLNFEQQLVLEAYENEEMRMREKRDRQIKDDLKAQIAAVSEELVLLTGQVNASVQELIASSGTMLGTFRGSVDKSHQSKELASNGQQKMSHLNSQIGLIHESAMGMEKSAEQLDASSVQINSIVGMVQEIADQTKLLSLNASIEAARAGEQGRGFAVVATEVQKLSEDTKQAVSQISGLIAASGDYTRDVVAAVRNVQMLVGHGQAEAQATNGMFDQIVTSMEQSISEIGRIEQEMTSLSAAIEEIGSAAEKVTDSAERLTQTTQTL</sequence>
<dbReference type="Gene3D" id="1.10.490.10">
    <property type="entry name" value="Globins"/>
    <property type="match status" value="1"/>
</dbReference>
<dbReference type="GO" id="GO:0016020">
    <property type="term" value="C:membrane"/>
    <property type="evidence" value="ECO:0007669"/>
    <property type="project" value="InterPro"/>
</dbReference>
<name>A0A4V2J4W6_9BACL</name>
<organism evidence="5 6">
    <name type="scientific">Paenibacillus thalictri</name>
    <dbReference type="NCBI Taxonomy" id="2527873"/>
    <lineage>
        <taxon>Bacteria</taxon>
        <taxon>Bacillati</taxon>
        <taxon>Bacillota</taxon>
        <taxon>Bacilli</taxon>
        <taxon>Bacillales</taxon>
        <taxon>Paenibacillaceae</taxon>
        <taxon>Paenibacillus</taxon>
    </lineage>
</organism>
<dbReference type="InterPro" id="IPR039379">
    <property type="entry name" value="Protoglobin_sensor_dom"/>
</dbReference>
<keyword evidence="1 2" id="KW-0807">Transducer</keyword>
<dbReference type="GO" id="GO:0007165">
    <property type="term" value="P:signal transduction"/>
    <property type="evidence" value="ECO:0007669"/>
    <property type="project" value="UniProtKB-KW"/>
</dbReference>
<evidence type="ECO:0000313" key="6">
    <source>
        <dbReference type="Proteomes" id="UP000293142"/>
    </source>
</evidence>
<dbReference type="Pfam" id="PF00015">
    <property type="entry name" value="MCPsignal"/>
    <property type="match status" value="1"/>
</dbReference>
<evidence type="ECO:0000313" key="5">
    <source>
        <dbReference type="EMBL" id="TBL81282.1"/>
    </source>
</evidence>
<dbReference type="InterPro" id="IPR044398">
    <property type="entry name" value="Globin-sensor_dom"/>
</dbReference>
<dbReference type="CDD" id="cd01068">
    <property type="entry name" value="globin_sensor"/>
    <property type="match status" value="1"/>
</dbReference>
<protein>
    <recommendedName>
        <fullName evidence="4">Methyl-accepting transducer domain-containing protein</fullName>
    </recommendedName>
</protein>
<dbReference type="SMART" id="SM00283">
    <property type="entry name" value="MA"/>
    <property type="match status" value="1"/>
</dbReference>
<dbReference type="InterPro" id="IPR004089">
    <property type="entry name" value="MCPsignal_dom"/>
</dbReference>
<dbReference type="InterPro" id="IPR009050">
    <property type="entry name" value="Globin-like_sf"/>
</dbReference>
<evidence type="ECO:0000256" key="1">
    <source>
        <dbReference type="ARBA" id="ARBA00023224"/>
    </source>
</evidence>
<reference evidence="5 6" key="1">
    <citation type="submission" date="2019-02" db="EMBL/GenBank/DDBJ databases">
        <title>Paenibacillus sp. nov., isolated from surface-sterilized tissue of Thalictrum simplex L.</title>
        <authorList>
            <person name="Tuo L."/>
        </authorList>
    </citation>
    <scope>NUCLEOTIDE SEQUENCE [LARGE SCALE GENOMIC DNA]</scope>
    <source>
        <strain evidence="5 6">N2SHLJ1</strain>
    </source>
</reference>
<dbReference type="PANTHER" id="PTHR32089:SF118">
    <property type="entry name" value="HEME-BASED AEROTACTIC TRANSDUCER HEMAT"/>
    <property type="match status" value="1"/>
</dbReference>
<keyword evidence="6" id="KW-1185">Reference proteome</keyword>
<evidence type="ECO:0000259" key="4">
    <source>
        <dbReference type="PROSITE" id="PS50111"/>
    </source>
</evidence>
<dbReference type="Gene3D" id="1.10.287.950">
    <property type="entry name" value="Methyl-accepting chemotaxis protein"/>
    <property type="match status" value="1"/>
</dbReference>
<dbReference type="InterPro" id="IPR012292">
    <property type="entry name" value="Globin/Proto"/>
</dbReference>